<feature type="compositionally biased region" description="Acidic residues" evidence="2">
    <location>
        <begin position="447"/>
        <end position="460"/>
    </location>
</feature>
<dbReference type="InParanoid" id="A0A067QX56"/>
<dbReference type="Gene3D" id="3.40.20.10">
    <property type="entry name" value="Severin"/>
    <property type="match status" value="5"/>
</dbReference>
<accession>A0A067QX56</accession>
<dbReference type="GO" id="GO:0051015">
    <property type="term" value="F:actin filament binding"/>
    <property type="evidence" value="ECO:0007669"/>
    <property type="project" value="InterPro"/>
</dbReference>
<feature type="compositionally biased region" description="Basic and acidic residues" evidence="2">
    <location>
        <begin position="489"/>
        <end position="498"/>
    </location>
</feature>
<dbReference type="InterPro" id="IPR036886">
    <property type="entry name" value="Villin_headpiece_dom_sf"/>
</dbReference>
<feature type="compositionally biased region" description="Low complexity" evidence="2">
    <location>
        <begin position="767"/>
        <end position="777"/>
    </location>
</feature>
<dbReference type="eggNOG" id="KOG0445">
    <property type="taxonomic scope" value="Eukaryota"/>
</dbReference>
<feature type="region of interest" description="Disordered" evidence="2">
    <location>
        <begin position="264"/>
        <end position="308"/>
    </location>
</feature>
<feature type="region of interest" description="Disordered" evidence="2">
    <location>
        <begin position="1063"/>
        <end position="1107"/>
    </location>
</feature>
<dbReference type="PRINTS" id="PR00597">
    <property type="entry name" value="GELSOLIN"/>
</dbReference>
<name>A0A067QX56_ZOONE</name>
<feature type="compositionally biased region" description="Basic and acidic residues" evidence="2">
    <location>
        <begin position="1083"/>
        <end position="1098"/>
    </location>
</feature>
<evidence type="ECO:0000313" key="5">
    <source>
        <dbReference type="Proteomes" id="UP000027135"/>
    </source>
</evidence>
<dbReference type="Pfam" id="PF00626">
    <property type="entry name" value="Gelsolin"/>
    <property type="match status" value="1"/>
</dbReference>
<dbReference type="Gene3D" id="1.10.950.10">
    <property type="entry name" value="Villin headpiece domain"/>
    <property type="match status" value="1"/>
</dbReference>
<feature type="compositionally biased region" description="Polar residues" evidence="2">
    <location>
        <begin position="196"/>
        <end position="207"/>
    </location>
</feature>
<evidence type="ECO:0000256" key="2">
    <source>
        <dbReference type="SAM" id="MobiDB-lite"/>
    </source>
</evidence>
<evidence type="ECO:0000256" key="1">
    <source>
        <dbReference type="ARBA" id="ARBA00008418"/>
    </source>
</evidence>
<feature type="compositionally biased region" description="Basic and acidic residues" evidence="2">
    <location>
        <begin position="435"/>
        <end position="445"/>
    </location>
</feature>
<dbReference type="GO" id="GO:0005546">
    <property type="term" value="F:phosphatidylinositol-4,5-bisphosphate binding"/>
    <property type="evidence" value="ECO:0007669"/>
    <property type="project" value="TreeGrafter"/>
</dbReference>
<dbReference type="GO" id="GO:0051016">
    <property type="term" value="P:barbed-end actin filament capping"/>
    <property type="evidence" value="ECO:0007669"/>
    <property type="project" value="TreeGrafter"/>
</dbReference>
<feature type="region of interest" description="Disordered" evidence="2">
    <location>
        <begin position="1"/>
        <end position="155"/>
    </location>
</feature>
<feature type="domain" description="Gelsolin-like" evidence="3">
    <location>
        <begin position="1612"/>
        <end position="1699"/>
    </location>
</feature>
<feature type="compositionally biased region" description="Low complexity" evidence="2">
    <location>
        <begin position="142"/>
        <end position="155"/>
    </location>
</feature>
<dbReference type="OMA" id="ECTVCPI"/>
<keyword evidence="5" id="KW-1185">Reference proteome</keyword>
<gene>
    <name evidence="4" type="ORF">L798_11234</name>
</gene>
<feature type="non-terminal residue" evidence="4">
    <location>
        <position position="2041"/>
    </location>
</feature>
<protein>
    <submittedName>
        <fullName evidence="4">Supervillin</fullName>
    </submittedName>
</protein>
<comment type="similarity">
    <text evidence="1">Belongs to the villin/gelsolin family.</text>
</comment>
<feature type="compositionally biased region" description="Low complexity" evidence="2">
    <location>
        <begin position="264"/>
        <end position="275"/>
    </location>
</feature>
<feature type="compositionally biased region" description="Low complexity" evidence="2">
    <location>
        <begin position="718"/>
        <end position="729"/>
    </location>
</feature>
<feature type="compositionally biased region" description="Polar residues" evidence="2">
    <location>
        <begin position="39"/>
        <end position="48"/>
    </location>
</feature>
<feature type="non-terminal residue" evidence="4">
    <location>
        <position position="1"/>
    </location>
</feature>
<dbReference type="GO" id="GO:0008154">
    <property type="term" value="P:actin polymerization or depolymerization"/>
    <property type="evidence" value="ECO:0007669"/>
    <property type="project" value="TreeGrafter"/>
</dbReference>
<dbReference type="CDD" id="cd11293">
    <property type="entry name" value="gelsolin_S4_like"/>
    <property type="match status" value="1"/>
</dbReference>
<dbReference type="PANTHER" id="PTHR11977">
    <property type="entry name" value="VILLIN"/>
    <property type="match status" value="1"/>
</dbReference>
<feature type="region of interest" description="Disordered" evidence="2">
    <location>
        <begin position="548"/>
        <end position="652"/>
    </location>
</feature>
<dbReference type="SUPFAM" id="SSF55753">
    <property type="entry name" value="Actin depolymerizing proteins"/>
    <property type="match status" value="5"/>
</dbReference>
<dbReference type="EMBL" id="KK852855">
    <property type="protein sequence ID" value="KDR14928.1"/>
    <property type="molecule type" value="Genomic_DNA"/>
</dbReference>
<dbReference type="SMART" id="SM00262">
    <property type="entry name" value="GEL"/>
    <property type="match status" value="4"/>
</dbReference>
<feature type="region of interest" description="Disordered" evidence="2">
    <location>
        <begin position="406"/>
        <end position="460"/>
    </location>
</feature>
<dbReference type="GO" id="GO:0015629">
    <property type="term" value="C:actin cytoskeleton"/>
    <property type="evidence" value="ECO:0007669"/>
    <property type="project" value="TreeGrafter"/>
</dbReference>
<feature type="region of interest" description="Disordered" evidence="2">
    <location>
        <begin position="186"/>
        <end position="249"/>
    </location>
</feature>
<dbReference type="PANTHER" id="PTHR11977:SF45">
    <property type="entry name" value="SUPERVILLIN"/>
    <property type="match status" value="1"/>
</dbReference>
<feature type="compositionally biased region" description="Basic and acidic residues" evidence="2">
    <location>
        <begin position="56"/>
        <end position="65"/>
    </location>
</feature>
<dbReference type="GO" id="GO:0051014">
    <property type="term" value="P:actin filament severing"/>
    <property type="evidence" value="ECO:0007669"/>
    <property type="project" value="TreeGrafter"/>
</dbReference>
<feature type="compositionally biased region" description="Polar residues" evidence="2">
    <location>
        <begin position="517"/>
        <end position="527"/>
    </location>
</feature>
<feature type="compositionally biased region" description="Polar residues" evidence="2">
    <location>
        <begin position="600"/>
        <end position="611"/>
    </location>
</feature>
<evidence type="ECO:0000313" key="4">
    <source>
        <dbReference type="EMBL" id="KDR14928.1"/>
    </source>
</evidence>
<feature type="compositionally biased region" description="Basic and acidic residues" evidence="2">
    <location>
        <begin position="778"/>
        <end position="818"/>
    </location>
</feature>
<dbReference type="InterPro" id="IPR007122">
    <property type="entry name" value="Villin/Gelsolin"/>
</dbReference>
<feature type="region of interest" description="Disordered" evidence="2">
    <location>
        <begin position="862"/>
        <end position="883"/>
    </location>
</feature>
<proteinExistence type="inferred from homology"/>
<feature type="compositionally biased region" description="Polar residues" evidence="2">
    <location>
        <begin position="101"/>
        <end position="111"/>
    </location>
</feature>
<dbReference type="InterPro" id="IPR007123">
    <property type="entry name" value="Gelsolin-like_dom"/>
</dbReference>
<organism evidence="4 5">
    <name type="scientific">Zootermopsis nevadensis</name>
    <name type="common">Dampwood termite</name>
    <dbReference type="NCBI Taxonomy" id="136037"/>
    <lineage>
        <taxon>Eukaryota</taxon>
        <taxon>Metazoa</taxon>
        <taxon>Ecdysozoa</taxon>
        <taxon>Arthropoda</taxon>
        <taxon>Hexapoda</taxon>
        <taxon>Insecta</taxon>
        <taxon>Pterygota</taxon>
        <taxon>Neoptera</taxon>
        <taxon>Polyneoptera</taxon>
        <taxon>Dictyoptera</taxon>
        <taxon>Blattodea</taxon>
        <taxon>Blattoidea</taxon>
        <taxon>Termitoidae</taxon>
        <taxon>Termopsidae</taxon>
        <taxon>Zootermopsis</taxon>
    </lineage>
</organism>
<dbReference type="SUPFAM" id="SSF47050">
    <property type="entry name" value="VHP, Villin headpiece domain"/>
    <property type="match status" value="1"/>
</dbReference>
<feature type="region of interest" description="Disordered" evidence="2">
    <location>
        <begin position="707"/>
        <end position="818"/>
    </location>
</feature>
<reference evidence="4 5" key="1">
    <citation type="journal article" date="2014" name="Nat. Commun.">
        <title>Molecular traces of alternative social organization in a termite genome.</title>
        <authorList>
            <person name="Terrapon N."/>
            <person name="Li C."/>
            <person name="Robertson H.M."/>
            <person name="Ji L."/>
            <person name="Meng X."/>
            <person name="Booth W."/>
            <person name="Chen Z."/>
            <person name="Childers C.P."/>
            <person name="Glastad K.M."/>
            <person name="Gokhale K."/>
            <person name="Gowin J."/>
            <person name="Gronenberg W."/>
            <person name="Hermansen R.A."/>
            <person name="Hu H."/>
            <person name="Hunt B.G."/>
            <person name="Huylmans A.K."/>
            <person name="Khalil S.M."/>
            <person name="Mitchell R.D."/>
            <person name="Munoz-Torres M.C."/>
            <person name="Mustard J.A."/>
            <person name="Pan H."/>
            <person name="Reese J.T."/>
            <person name="Scharf M.E."/>
            <person name="Sun F."/>
            <person name="Vogel H."/>
            <person name="Xiao J."/>
            <person name="Yang W."/>
            <person name="Yang Z."/>
            <person name="Yang Z."/>
            <person name="Zhou J."/>
            <person name="Zhu J."/>
            <person name="Brent C.S."/>
            <person name="Elsik C.G."/>
            <person name="Goodisman M.A."/>
            <person name="Liberles D.A."/>
            <person name="Roe R.M."/>
            <person name="Vargo E.L."/>
            <person name="Vilcinskas A."/>
            <person name="Wang J."/>
            <person name="Bornberg-Bauer E."/>
            <person name="Korb J."/>
            <person name="Zhang G."/>
            <person name="Liebig J."/>
        </authorList>
    </citation>
    <scope>NUCLEOTIDE SEQUENCE [LARGE SCALE GENOMIC DNA]</scope>
    <source>
        <tissue evidence="4">Whole organism</tissue>
    </source>
</reference>
<dbReference type="GO" id="GO:0005737">
    <property type="term" value="C:cytoplasm"/>
    <property type="evidence" value="ECO:0007669"/>
    <property type="project" value="TreeGrafter"/>
</dbReference>
<sequence length="2041" mass="226013">SQQMPVSILKRKTSQDEAGAVSAGNSTPPPPVTFSPSVLEQTGSSSKRQGILKKRSSLDESEVLRRRSCSPDMVRWDSGSSEFRPILKNQRRSSMEELVRRTQSPDPQPQSILKRRTSRDDEVEERTSGSPEPQGILKRKSAPSSNSSSSSTSPHVSIAASVIMNVAGLDVGTDVSPLDATLEHVRPILKKKSSSEDNATADSSSTEAPKPILKKKPSSEFDDLEERPMKPILKSSRKSSQEEQTNLETALLDSPVKCVILRSRSAGGSDSASGSECEAVKPILKQPGSDRSSSERSASPRHRLSFCNDKGQQVIKAERCDFVGPGIGNDESRSGSPKKEEVVLKRRLKLESVRAFQKDILGKKQDSGVAQKDPHSSIAVDVSAETPLEVSTLQSHSLSEVVHGKNDLGDCVNFTSPPRTPKMDLRAHNSPRKSLSRDSTTKNDEAGCQEDDGPKETGFVEDSDCLHQLSKSNSVVARVSMFAQLEEDMKRAAKEAKSKKLSKRSNRSAARREDLPQTGNRFATQPVTMGEVQEAVRCAINRDIDSALTASEGKQKPDDDDEPSQLSLADRVRLFNQKIQDDSRTPGVEKLPPPTRKRQVQTSRFKTQPVTTEEVETAARRISPLAASLAKPPDPKVLDVETESESEVRGILKASGTPIASAAGTPELESFRHLKSVLKKETASGVCENRASDDLVVSAANDHLRSILKPESTEWEEFSSSSNSDSSSESDTRARPHSAPPRSTLDLVSILHGVEANARKQRQALISSPNNKPSRPSSNDEKVMNRRNLKNEKENHQGRKETTYPEKRKLGDNYSPLRKDIKLGDEQCDAKKQADLPLDHKSLINQRKLESKLLVEELKELQRLSASPTPPTSDGETSSSGGREVRRIIRNEAVARRRQAALAKQQRAASSNRSHAFVGEDEGFVRGGIRRSFTQPLTEQELRDADEKEVMSGTSIAERLAALQKSGHTDWRKLVYCIWRRLQEIQITAEDEKAVEITEETPGGGSILADRLGKLDAATQGWKKRVGPTDAVQFSVAGRMMMEHTKSSAPTCAADVALTPVVPPSPPSQLLGHSSADRKRRTPRAERFKSKAVLHKEVSSTPSSPQKEMLVLFKRSVSAPGGKDETDQDGSLCRPKVVVPRLDDETFTSFFSNNISLTSKPQSSEQLDICVEDLDQVVSHSRKLLVQKRTVRFQRKVTSSRNPIKALAARTDLRDEYVEVRSGVADKELKRLNIEKLAKNSPLAVEALAGLASKEDFTAVSLKKASSPSNGNMLPYKDLMLLQVKGRRHVQTRLVEPIASSINSGDSYVLVTPTEVYNYIGRYSNVIERSRGAEVALNIQQKKDLGCLSSRQVLTVSEEKVTCSSSQVENLWKLLDGTGSVSGAGHPDEDELYESAIIATNMVYEVQDDELVPVTEYWGTIPKIEMLDPNKILVFDFGSELYVWNGKNAPLDRRRVAAGLAQELWNQGYDYSECDVCPLTTAAILGRRDEPKVSSKGTSRPDWALLAKVTQHMETVLFREKFLDWPDFSRVIRTKSGDDEEKQVDASIDIKPCDVKHMLTPNTGDPDLELEGSHVGRGSHYYDSETHRHYEITTLGVSVWHILEYEHTQLPESSVGQFHSGDSYVVRWLYTITVTGRELSGQPSRHSMLGRDRCAYFCWQGKEASLNEQGAAALLTVELDRERGPQVRVVEGVEPPAFLALFKGNMVVHSGRREDGGGDSQEIEGTWRLYISRGELLQEGILVEVPCSVRQLRSRASLVLLNTATGTIFVWHGAKSQPHSCKIALAAAKQLKTSRPAEVGFSSDIDIDIQELCEGSETNSFFRALGGASRHLYVSLMDNPKTFNKTPRLFHLSSMSGTFCCTEVLGPYRSSETVTSFPFLQSDLYSASQPALFLLDNSAGNELWLWQGWWPDHQGEETEGCDARGSGAVRWQAERRAAMQTALDYWQPQHENRDTPVAYLVWAGLEPLQFTNLFPIWTDRDDIAELNIRDGRKPGEVLKVEEELARLTRSTYPVAQLLQRPLPDGVDPTRLELYLDPQHFQ</sequence>
<feature type="compositionally biased region" description="Polar residues" evidence="2">
    <location>
        <begin position="864"/>
        <end position="881"/>
    </location>
</feature>
<evidence type="ECO:0000259" key="3">
    <source>
        <dbReference type="Pfam" id="PF00626"/>
    </source>
</evidence>
<feature type="region of interest" description="Disordered" evidence="2">
    <location>
        <begin position="489"/>
        <end position="529"/>
    </location>
</feature>
<dbReference type="InterPro" id="IPR029006">
    <property type="entry name" value="ADF-H/Gelsolin-like_dom_sf"/>
</dbReference>
<dbReference type="Proteomes" id="UP000027135">
    <property type="component" value="Unassembled WGS sequence"/>
</dbReference>